<comment type="caution">
    <text evidence="2">The sequence shown here is derived from an EMBL/GenBank/DDBJ whole genome shotgun (WGS) entry which is preliminary data.</text>
</comment>
<accession>A0A8J3NIW4</accession>
<reference evidence="2 3" key="1">
    <citation type="submission" date="2021-01" db="EMBL/GenBank/DDBJ databases">
        <title>Whole genome shotgun sequence of Catellatospora bangladeshensis NBRC 107357.</title>
        <authorList>
            <person name="Komaki H."/>
            <person name="Tamura T."/>
        </authorList>
    </citation>
    <scope>NUCLEOTIDE SEQUENCE [LARGE SCALE GENOMIC DNA]</scope>
    <source>
        <strain evidence="2 3">NBRC 107357</strain>
    </source>
</reference>
<evidence type="ECO:0000256" key="1">
    <source>
        <dbReference type="SAM" id="MobiDB-lite"/>
    </source>
</evidence>
<keyword evidence="3" id="KW-1185">Reference proteome</keyword>
<feature type="compositionally biased region" description="Basic and acidic residues" evidence="1">
    <location>
        <begin position="11"/>
        <end position="20"/>
    </location>
</feature>
<name>A0A8J3NIW4_9ACTN</name>
<organism evidence="2 3">
    <name type="scientific">Catellatospora bangladeshensis</name>
    <dbReference type="NCBI Taxonomy" id="310355"/>
    <lineage>
        <taxon>Bacteria</taxon>
        <taxon>Bacillati</taxon>
        <taxon>Actinomycetota</taxon>
        <taxon>Actinomycetes</taxon>
        <taxon>Micromonosporales</taxon>
        <taxon>Micromonosporaceae</taxon>
        <taxon>Catellatospora</taxon>
    </lineage>
</organism>
<protein>
    <submittedName>
        <fullName evidence="2">Uncharacterized protein</fullName>
    </submittedName>
</protein>
<gene>
    <name evidence="2" type="ORF">Cba03nite_21800</name>
</gene>
<dbReference type="EMBL" id="BONF01000011">
    <property type="protein sequence ID" value="GIF80831.1"/>
    <property type="molecule type" value="Genomic_DNA"/>
</dbReference>
<evidence type="ECO:0000313" key="2">
    <source>
        <dbReference type="EMBL" id="GIF80831.1"/>
    </source>
</evidence>
<sequence>MKIQLGRQHPVAREEAEPKNKLDLYRSPRLRLRPSQLLVDHGSSVWNPRQNDLAAHIGIDKV</sequence>
<feature type="region of interest" description="Disordered" evidence="1">
    <location>
        <begin position="1"/>
        <end position="20"/>
    </location>
</feature>
<dbReference type="AlphaFoldDB" id="A0A8J3NIW4"/>
<evidence type="ECO:0000313" key="3">
    <source>
        <dbReference type="Proteomes" id="UP000601223"/>
    </source>
</evidence>
<proteinExistence type="predicted"/>
<dbReference type="Proteomes" id="UP000601223">
    <property type="component" value="Unassembled WGS sequence"/>
</dbReference>